<evidence type="ECO:0000256" key="6">
    <source>
        <dbReference type="ARBA" id="ARBA00023002"/>
    </source>
</evidence>
<evidence type="ECO:0000259" key="11">
    <source>
        <dbReference type="Pfam" id="PF01207"/>
    </source>
</evidence>
<keyword evidence="4" id="KW-0507">mRNA processing</keyword>
<feature type="domain" description="DUS-like FMN-binding" evidence="11">
    <location>
        <begin position="21"/>
        <end position="231"/>
    </location>
</feature>
<evidence type="ECO:0000256" key="9">
    <source>
        <dbReference type="ARBA" id="ARBA00049447"/>
    </source>
</evidence>
<evidence type="ECO:0000256" key="3">
    <source>
        <dbReference type="ARBA" id="ARBA00022643"/>
    </source>
</evidence>
<keyword evidence="7" id="KW-0520">NAD</keyword>
<evidence type="ECO:0000313" key="12">
    <source>
        <dbReference type="EMBL" id="KAA8908245.1"/>
    </source>
</evidence>
<evidence type="ECO:0000256" key="4">
    <source>
        <dbReference type="ARBA" id="ARBA00022664"/>
    </source>
</evidence>
<sequence length="303" mass="33433">MNCTRTWNAKLECVDFAEAENPRRIVFRTCPRLERGRLVFQMGTASPELAVRAGKVVAGDVDAIDVNSGCPMHFSMHSGMGAALLQTPDRLVDILTALVRDVGGPFGIHISVKIRLLDRDDPEPTYALVRRLVRTGISCLTLHCRTTPMRPREPVLRFAMRGVADICHAAGVACYLNGDVVGPHELRGLMDAHGVDGAMIARAAEANPTCFAATPQPWRQVAREYMQLCHQVDNSYINSKYCLAKFIPGKHPLHQSVARAKSLDAIQAALDQQLDLDDPPARKRRKSIDSFDSESKPKRQVTA</sequence>
<dbReference type="GO" id="GO:0050660">
    <property type="term" value="F:flavin adenine dinucleotide binding"/>
    <property type="evidence" value="ECO:0007669"/>
    <property type="project" value="InterPro"/>
</dbReference>
<comment type="caution">
    <text evidence="12">The sequence shown here is derived from an EMBL/GenBank/DDBJ whole genome shotgun (WGS) entry which is preliminary data.</text>
</comment>
<dbReference type="GO" id="GO:0017150">
    <property type="term" value="F:tRNA dihydrouridine synthase activity"/>
    <property type="evidence" value="ECO:0007669"/>
    <property type="project" value="InterPro"/>
</dbReference>
<dbReference type="GO" id="GO:0006397">
    <property type="term" value="P:mRNA processing"/>
    <property type="evidence" value="ECO:0007669"/>
    <property type="project" value="UniProtKB-KW"/>
</dbReference>
<feature type="compositionally biased region" description="Basic and acidic residues" evidence="10">
    <location>
        <begin position="287"/>
        <end position="297"/>
    </location>
</feature>
<dbReference type="GO" id="GO:0005737">
    <property type="term" value="C:cytoplasm"/>
    <property type="evidence" value="ECO:0007669"/>
    <property type="project" value="TreeGrafter"/>
</dbReference>
<dbReference type="CDD" id="cd02801">
    <property type="entry name" value="DUS_like_FMN"/>
    <property type="match status" value="1"/>
</dbReference>
<dbReference type="PANTHER" id="PTHR45936:SF1">
    <property type="entry name" value="TRNA-DIHYDROURIDINE(20) SYNTHASE [NAD(P)+]-LIKE"/>
    <property type="match status" value="1"/>
</dbReference>
<protein>
    <recommendedName>
        <fullName evidence="11">DUS-like FMN-binding domain-containing protein</fullName>
    </recommendedName>
</protein>
<evidence type="ECO:0000256" key="7">
    <source>
        <dbReference type="ARBA" id="ARBA00023027"/>
    </source>
</evidence>
<evidence type="ECO:0000256" key="5">
    <source>
        <dbReference type="ARBA" id="ARBA00022694"/>
    </source>
</evidence>
<proteinExistence type="predicted"/>
<accession>A0A642UYI2</accession>
<dbReference type="InterPro" id="IPR052582">
    <property type="entry name" value="tRNA-DUS-like"/>
</dbReference>
<evidence type="ECO:0000313" key="13">
    <source>
        <dbReference type="Proteomes" id="UP000761534"/>
    </source>
</evidence>
<keyword evidence="5" id="KW-0819">tRNA processing</keyword>
<dbReference type="Proteomes" id="UP000761534">
    <property type="component" value="Unassembled WGS sequence"/>
</dbReference>
<organism evidence="12 13">
    <name type="scientific">Trichomonascus ciferrii</name>
    <dbReference type="NCBI Taxonomy" id="44093"/>
    <lineage>
        <taxon>Eukaryota</taxon>
        <taxon>Fungi</taxon>
        <taxon>Dikarya</taxon>
        <taxon>Ascomycota</taxon>
        <taxon>Saccharomycotina</taxon>
        <taxon>Dipodascomycetes</taxon>
        <taxon>Dipodascales</taxon>
        <taxon>Trichomonascaceae</taxon>
        <taxon>Trichomonascus</taxon>
        <taxon>Trichomonascus ciferrii complex</taxon>
    </lineage>
</organism>
<dbReference type="InterPro" id="IPR018517">
    <property type="entry name" value="tRNA_hU_synthase_CS"/>
</dbReference>
<dbReference type="PANTHER" id="PTHR45936">
    <property type="entry name" value="TRNA-DIHYDROURIDINE(20) SYNTHASE [NAD(P)+]-LIKE"/>
    <property type="match status" value="1"/>
</dbReference>
<evidence type="ECO:0000256" key="2">
    <source>
        <dbReference type="ARBA" id="ARBA00022630"/>
    </source>
</evidence>
<dbReference type="InterPro" id="IPR013785">
    <property type="entry name" value="Aldolase_TIM"/>
</dbReference>
<dbReference type="Pfam" id="PF01207">
    <property type="entry name" value="Dus"/>
    <property type="match status" value="1"/>
</dbReference>
<reference evidence="12" key="1">
    <citation type="journal article" date="2019" name="G3 (Bethesda)">
        <title>Genome Assemblies of Two Rare Opportunistic Yeast Pathogens: Diutina rugosa (syn. Candida rugosa) and Trichomonascus ciferrii (syn. Candida ciferrii).</title>
        <authorList>
            <person name="Mixao V."/>
            <person name="Saus E."/>
            <person name="Hansen A.P."/>
            <person name="Lass-Florl C."/>
            <person name="Gabaldon T."/>
        </authorList>
    </citation>
    <scope>NUCLEOTIDE SEQUENCE</scope>
    <source>
        <strain evidence="12">CBS 4856</strain>
    </source>
</reference>
<keyword evidence="6" id="KW-0560">Oxidoreductase</keyword>
<evidence type="ECO:0000256" key="8">
    <source>
        <dbReference type="ARBA" id="ARBA00048342"/>
    </source>
</evidence>
<feature type="region of interest" description="Disordered" evidence="10">
    <location>
        <begin position="273"/>
        <end position="303"/>
    </location>
</feature>
<keyword evidence="13" id="KW-1185">Reference proteome</keyword>
<dbReference type="SUPFAM" id="SSF51395">
    <property type="entry name" value="FMN-linked oxidoreductases"/>
    <property type="match status" value="1"/>
</dbReference>
<dbReference type="PROSITE" id="PS01136">
    <property type="entry name" value="UPF0034"/>
    <property type="match status" value="1"/>
</dbReference>
<comment type="cofactor">
    <cofactor evidence="1">
        <name>FMN</name>
        <dbReference type="ChEBI" id="CHEBI:58210"/>
    </cofactor>
</comment>
<keyword evidence="3" id="KW-0288">FMN</keyword>
<evidence type="ECO:0000256" key="1">
    <source>
        <dbReference type="ARBA" id="ARBA00001917"/>
    </source>
</evidence>
<dbReference type="Gene3D" id="3.20.20.70">
    <property type="entry name" value="Aldolase class I"/>
    <property type="match status" value="1"/>
</dbReference>
<comment type="catalytic activity">
    <reaction evidence="9">
        <text>a 5,6-dihydrouridine in mRNA + NADP(+) = a uridine in mRNA + NADPH + H(+)</text>
        <dbReference type="Rhea" id="RHEA:69855"/>
        <dbReference type="Rhea" id="RHEA-COMP:14658"/>
        <dbReference type="Rhea" id="RHEA-COMP:17789"/>
        <dbReference type="ChEBI" id="CHEBI:15378"/>
        <dbReference type="ChEBI" id="CHEBI:57783"/>
        <dbReference type="ChEBI" id="CHEBI:58349"/>
        <dbReference type="ChEBI" id="CHEBI:65315"/>
        <dbReference type="ChEBI" id="CHEBI:74443"/>
    </reaction>
    <physiologicalReaction direction="right-to-left" evidence="9">
        <dbReference type="Rhea" id="RHEA:69857"/>
    </physiologicalReaction>
</comment>
<dbReference type="EMBL" id="SWFS01000367">
    <property type="protein sequence ID" value="KAA8908245.1"/>
    <property type="molecule type" value="Genomic_DNA"/>
</dbReference>
<dbReference type="InterPro" id="IPR035587">
    <property type="entry name" value="DUS-like_FMN-bd"/>
</dbReference>
<dbReference type="VEuPathDB" id="FungiDB:TRICI_004804"/>
<dbReference type="AlphaFoldDB" id="A0A642UYI2"/>
<gene>
    <name evidence="12" type="ORF">TRICI_004804</name>
</gene>
<comment type="catalytic activity">
    <reaction evidence="8">
        <text>a 5,6-dihydrouridine in mRNA + NAD(+) = a uridine in mRNA + NADH + H(+)</text>
        <dbReference type="Rhea" id="RHEA:69851"/>
        <dbReference type="Rhea" id="RHEA-COMP:14658"/>
        <dbReference type="Rhea" id="RHEA-COMP:17789"/>
        <dbReference type="ChEBI" id="CHEBI:15378"/>
        <dbReference type="ChEBI" id="CHEBI:57540"/>
        <dbReference type="ChEBI" id="CHEBI:57945"/>
        <dbReference type="ChEBI" id="CHEBI:65315"/>
        <dbReference type="ChEBI" id="CHEBI:74443"/>
    </reaction>
    <physiologicalReaction direction="right-to-left" evidence="8">
        <dbReference type="Rhea" id="RHEA:69853"/>
    </physiologicalReaction>
</comment>
<name>A0A642UYI2_9ASCO</name>
<keyword evidence="2" id="KW-0285">Flavoprotein</keyword>
<dbReference type="OrthoDB" id="10262250at2759"/>
<evidence type="ECO:0000256" key="10">
    <source>
        <dbReference type="SAM" id="MobiDB-lite"/>
    </source>
</evidence>